<dbReference type="InterPro" id="IPR023596">
    <property type="entry name" value="Peptidase_PrsW_arch/bac"/>
</dbReference>
<name>A0ABM6W8Y0_9BACT</name>
<evidence type="ECO:0000313" key="11">
    <source>
        <dbReference type="EMBL" id="AWO00377.1"/>
    </source>
</evidence>
<reference evidence="11 12" key="1">
    <citation type="submission" date="2018-05" db="EMBL/GenBank/DDBJ databases">
        <title>Chitinophaga sp. nov., isolated from rhizosphere soil of Alhagi.</title>
        <authorList>
            <person name="Liu Y."/>
        </authorList>
    </citation>
    <scope>NUCLEOTIDE SEQUENCE [LARGE SCALE GENOMIC DNA]</scope>
    <source>
        <strain evidence="11 12">T22</strain>
    </source>
</reference>
<comment type="subcellular location">
    <subcellularLocation>
        <location evidence="1">Cell membrane</location>
        <topology evidence="1">Multi-pass membrane protein</topology>
    </subcellularLocation>
</comment>
<accession>A0ABM6W8Y0</accession>
<feature type="transmembrane region" description="Helical" evidence="10">
    <location>
        <begin position="6"/>
        <end position="24"/>
    </location>
</feature>
<keyword evidence="9 10" id="KW-0472">Membrane</keyword>
<feature type="transmembrane region" description="Helical" evidence="10">
    <location>
        <begin position="33"/>
        <end position="51"/>
    </location>
</feature>
<dbReference type="EMBL" id="CP029600">
    <property type="protein sequence ID" value="AWO00377.1"/>
    <property type="molecule type" value="Genomic_DNA"/>
</dbReference>
<evidence type="ECO:0000256" key="7">
    <source>
        <dbReference type="ARBA" id="ARBA00022801"/>
    </source>
</evidence>
<evidence type="ECO:0000313" key="12">
    <source>
        <dbReference type="Proteomes" id="UP000246099"/>
    </source>
</evidence>
<proteinExistence type="inferred from homology"/>
<keyword evidence="4" id="KW-1003">Cell membrane</keyword>
<keyword evidence="6 10" id="KW-0812">Transmembrane</keyword>
<dbReference type="GO" id="GO:0008237">
    <property type="term" value="F:metallopeptidase activity"/>
    <property type="evidence" value="ECO:0007669"/>
    <property type="project" value="UniProtKB-KW"/>
</dbReference>
<organism evidence="11 12">
    <name type="scientific">Chitinophaga alhagiae</name>
    <dbReference type="NCBI Taxonomy" id="2203219"/>
    <lineage>
        <taxon>Bacteria</taxon>
        <taxon>Pseudomonadati</taxon>
        <taxon>Bacteroidota</taxon>
        <taxon>Chitinophagia</taxon>
        <taxon>Chitinophagales</taxon>
        <taxon>Chitinophagaceae</taxon>
        <taxon>Chitinophaga</taxon>
    </lineage>
</organism>
<gene>
    <name evidence="11" type="ORF">DLD77_00975</name>
</gene>
<feature type="transmembrane region" description="Helical" evidence="10">
    <location>
        <begin position="133"/>
        <end position="155"/>
    </location>
</feature>
<keyword evidence="7" id="KW-0378">Hydrolase</keyword>
<evidence type="ECO:0000256" key="10">
    <source>
        <dbReference type="SAM" id="Phobius"/>
    </source>
</evidence>
<dbReference type="Proteomes" id="UP000246099">
    <property type="component" value="Chromosome"/>
</dbReference>
<feature type="transmembrane region" description="Helical" evidence="10">
    <location>
        <begin position="57"/>
        <end position="80"/>
    </location>
</feature>
<evidence type="ECO:0000256" key="1">
    <source>
        <dbReference type="ARBA" id="ARBA00004651"/>
    </source>
</evidence>
<evidence type="ECO:0000256" key="5">
    <source>
        <dbReference type="ARBA" id="ARBA00022670"/>
    </source>
</evidence>
<evidence type="ECO:0000256" key="2">
    <source>
        <dbReference type="ARBA" id="ARBA00009165"/>
    </source>
</evidence>
<feature type="transmembrane region" description="Helical" evidence="10">
    <location>
        <begin position="167"/>
        <end position="187"/>
    </location>
</feature>
<evidence type="ECO:0000256" key="9">
    <source>
        <dbReference type="ARBA" id="ARBA00023136"/>
    </source>
</evidence>
<dbReference type="PANTHER" id="PTHR36844">
    <property type="entry name" value="PROTEASE PRSW"/>
    <property type="match status" value="1"/>
</dbReference>
<dbReference type="PIRSF" id="PIRSF016933">
    <property type="entry name" value="PrsW"/>
    <property type="match status" value="1"/>
</dbReference>
<protein>
    <recommendedName>
        <fullName evidence="3">Protease PrsW</fullName>
    </recommendedName>
</protein>
<dbReference type="PANTHER" id="PTHR36844:SF1">
    <property type="entry name" value="PROTEASE PRSW"/>
    <property type="match status" value="1"/>
</dbReference>
<feature type="transmembrane region" description="Helical" evidence="10">
    <location>
        <begin position="193"/>
        <end position="211"/>
    </location>
</feature>
<dbReference type="Pfam" id="PF13367">
    <property type="entry name" value="PrsW-protease"/>
    <property type="match status" value="1"/>
</dbReference>
<sequence>MLYQSLAIALAPGIAISLLIYWLDRREREPVRLLIRSFMLGVLCTAFPLLVEGLAQRLGIGAGGGALATAFFAFGIIGLSEELGKYFVLRYFAFPKPAFNEPFDGIVYSVMIGMGFATTENIVYVMQYGIGTGLVRMFISVPAHAAFAVLMGYYAGLAKFIPQHRKTLLFTGLFWAVAFHGAFDFFLLIGDSFFLVAAALLCLFIAVRLSVRAIKHHTEISERWNKRED</sequence>
<comment type="similarity">
    <text evidence="2">Belongs to the protease PrsW family.</text>
</comment>
<keyword evidence="11" id="KW-0482">Metalloprotease</keyword>
<evidence type="ECO:0000256" key="6">
    <source>
        <dbReference type="ARBA" id="ARBA00022692"/>
    </source>
</evidence>
<keyword evidence="12" id="KW-1185">Reference proteome</keyword>
<keyword evidence="5" id="KW-0645">Protease</keyword>
<evidence type="ECO:0000256" key="3">
    <source>
        <dbReference type="ARBA" id="ARBA00018997"/>
    </source>
</evidence>
<dbReference type="InterPro" id="IPR026898">
    <property type="entry name" value="PrsW"/>
</dbReference>
<dbReference type="RefSeq" id="WP_119075739.1">
    <property type="nucleotide sequence ID" value="NZ_CP029600.1"/>
</dbReference>
<keyword evidence="8 10" id="KW-1133">Transmembrane helix</keyword>
<evidence type="ECO:0000256" key="4">
    <source>
        <dbReference type="ARBA" id="ARBA00022475"/>
    </source>
</evidence>
<evidence type="ECO:0000256" key="8">
    <source>
        <dbReference type="ARBA" id="ARBA00022989"/>
    </source>
</evidence>